<accession>A0A845SBW6</accession>
<dbReference type="GO" id="GO:0016757">
    <property type="term" value="F:glycosyltransferase activity"/>
    <property type="evidence" value="ECO:0007669"/>
    <property type="project" value="InterPro"/>
</dbReference>
<dbReference type="PANTHER" id="PTHR45947">
    <property type="entry name" value="SULFOQUINOVOSYL TRANSFERASE SQD2"/>
    <property type="match status" value="1"/>
</dbReference>
<comment type="caution">
    <text evidence="2">The sequence shown here is derived from an EMBL/GenBank/DDBJ whole genome shotgun (WGS) entry which is preliminary data.</text>
</comment>
<sequence length="409" mass="45899">MKVTFFLAHFPLPSQTFVLNQITALIDIGHDVEILSIWPGNFKNKHEKFIKYNLKEKTHYLNPQETRSKNSKTINRIKNIGKSFYRSDVRKAMNVRKYGMHAKNLLLPSVIALNPRPFISDVFIAHFGTEGVFALKLRQLGVISGPICTIFHGSDISHKDTVKKYLNDYQKLFAETELILPISKLWKSRLEEMGCPAEKISVSHMGVNIDDFAFEPRLINKDSINIISVARLNEKKGLVVAIKACALLKKFNIKFRYIIIGDGPLKGQLTSLISKLQLENEVELSGFKTQDSVKVLLAKADIFLLPSVTGTDGDMEGIPVALMEAMACGLPVVSTFHSGIPELVENSVSGWLAPEFDDVKLAEIIESIIQGTTDVHSVLLNARKKIEDEFNEMTLNKNLSEKLKLKFTS</sequence>
<dbReference type="SUPFAM" id="SSF53756">
    <property type="entry name" value="UDP-Glycosyltransferase/glycogen phosphorylase"/>
    <property type="match status" value="1"/>
</dbReference>
<dbReference type="Pfam" id="PF00534">
    <property type="entry name" value="Glycos_transf_1"/>
    <property type="match status" value="1"/>
</dbReference>
<dbReference type="InterPro" id="IPR001296">
    <property type="entry name" value="Glyco_trans_1"/>
</dbReference>
<dbReference type="RefSeq" id="WP_162365038.1">
    <property type="nucleotide sequence ID" value="NZ_WUBS01000003.1"/>
</dbReference>
<reference evidence="2 3" key="1">
    <citation type="submission" date="2019-12" db="EMBL/GenBank/DDBJ databases">
        <authorList>
            <person name="Lee S.D."/>
        </authorList>
    </citation>
    <scope>NUCLEOTIDE SEQUENCE [LARGE SCALE GENOMIC DNA]</scope>
    <source>
        <strain evidence="2 3">SAP-6</strain>
    </source>
</reference>
<dbReference type="InterPro" id="IPR050194">
    <property type="entry name" value="Glycosyltransferase_grp1"/>
</dbReference>
<dbReference type="Proteomes" id="UP000461443">
    <property type="component" value="Unassembled WGS sequence"/>
</dbReference>
<feature type="domain" description="Glycosyl transferase family 1" evidence="1">
    <location>
        <begin position="214"/>
        <end position="376"/>
    </location>
</feature>
<keyword evidence="3" id="KW-1185">Reference proteome</keyword>
<dbReference type="Gene3D" id="3.40.50.2000">
    <property type="entry name" value="Glycogen Phosphorylase B"/>
    <property type="match status" value="2"/>
</dbReference>
<name>A0A845SBW6_9GAMM</name>
<evidence type="ECO:0000313" key="2">
    <source>
        <dbReference type="EMBL" id="NDL62333.1"/>
    </source>
</evidence>
<keyword evidence="2" id="KW-0808">Transferase</keyword>
<evidence type="ECO:0000259" key="1">
    <source>
        <dbReference type="Pfam" id="PF00534"/>
    </source>
</evidence>
<dbReference type="PANTHER" id="PTHR45947:SF14">
    <property type="entry name" value="SLL1723 PROTEIN"/>
    <property type="match status" value="1"/>
</dbReference>
<gene>
    <name evidence="2" type="primary">wcaL</name>
    <name evidence="2" type="ORF">GRH90_06140</name>
</gene>
<protein>
    <submittedName>
        <fullName evidence="2">Colanic acid biosynthesis glycosyltransferase WcaL</fullName>
    </submittedName>
</protein>
<evidence type="ECO:0000313" key="3">
    <source>
        <dbReference type="Proteomes" id="UP000461443"/>
    </source>
</evidence>
<reference evidence="2 3" key="2">
    <citation type="submission" date="2020-02" db="EMBL/GenBank/DDBJ databases">
        <title>The new genus of Enterobacteriales.</title>
        <authorList>
            <person name="Kim I.S."/>
        </authorList>
    </citation>
    <scope>NUCLEOTIDE SEQUENCE [LARGE SCALE GENOMIC DNA]</scope>
    <source>
        <strain evidence="2 3">SAP-6</strain>
    </source>
</reference>
<organism evidence="2 3">
    <name type="scientific">Acerihabitans arboris</name>
    <dbReference type="NCBI Taxonomy" id="2691583"/>
    <lineage>
        <taxon>Bacteria</taxon>
        <taxon>Pseudomonadati</taxon>
        <taxon>Pseudomonadota</taxon>
        <taxon>Gammaproteobacteria</taxon>
        <taxon>Enterobacterales</taxon>
        <taxon>Pectobacteriaceae</taxon>
        <taxon>Acerihabitans</taxon>
    </lineage>
</organism>
<dbReference type="AlphaFoldDB" id="A0A845SBW6"/>
<proteinExistence type="predicted"/>
<dbReference type="EMBL" id="WUBS01000003">
    <property type="protein sequence ID" value="NDL62333.1"/>
    <property type="molecule type" value="Genomic_DNA"/>
</dbReference>